<proteinExistence type="predicted"/>
<accession>A0ABP1SAT7</accession>
<comment type="caution">
    <text evidence="6">The sequence shown here is derived from an EMBL/GenBank/DDBJ whole genome shotgun (WGS) entry which is preliminary data.</text>
</comment>
<dbReference type="PANTHER" id="PTHR11709:SF511">
    <property type="entry name" value="LACCASE"/>
    <property type="match status" value="1"/>
</dbReference>
<feature type="domain" description="Plastocyanin-like" evidence="5">
    <location>
        <begin position="295"/>
        <end position="399"/>
    </location>
</feature>
<protein>
    <submittedName>
        <fullName evidence="6">Uncharacterized protein</fullName>
    </submittedName>
</protein>
<evidence type="ECO:0000259" key="4">
    <source>
        <dbReference type="Pfam" id="PF00394"/>
    </source>
</evidence>
<dbReference type="InterPro" id="IPR002355">
    <property type="entry name" value="Cu_oxidase_Cu_BS"/>
</dbReference>
<dbReference type="Pfam" id="PF07731">
    <property type="entry name" value="Cu-oxidase_2"/>
    <property type="match status" value="1"/>
</dbReference>
<evidence type="ECO:0000313" key="6">
    <source>
        <dbReference type="EMBL" id="CAL8148357.1"/>
    </source>
</evidence>
<feature type="region of interest" description="Disordered" evidence="3">
    <location>
        <begin position="424"/>
        <end position="447"/>
    </location>
</feature>
<dbReference type="PROSITE" id="PS00080">
    <property type="entry name" value="MULTICOPPER_OXIDASE2"/>
    <property type="match status" value="1"/>
</dbReference>
<evidence type="ECO:0000256" key="2">
    <source>
        <dbReference type="ARBA" id="ARBA00023002"/>
    </source>
</evidence>
<keyword evidence="2" id="KW-0560">Oxidoreductase</keyword>
<dbReference type="InterPro" id="IPR045087">
    <property type="entry name" value="Cu-oxidase_fam"/>
</dbReference>
<evidence type="ECO:0000256" key="3">
    <source>
        <dbReference type="SAM" id="MobiDB-lite"/>
    </source>
</evidence>
<dbReference type="SUPFAM" id="SSF49503">
    <property type="entry name" value="Cupredoxins"/>
    <property type="match status" value="2"/>
</dbReference>
<organism evidence="6 7">
    <name type="scientific">Orchesella dallaii</name>
    <dbReference type="NCBI Taxonomy" id="48710"/>
    <lineage>
        <taxon>Eukaryota</taxon>
        <taxon>Metazoa</taxon>
        <taxon>Ecdysozoa</taxon>
        <taxon>Arthropoda</taxon>
        <taxon>Hexapoda</taxon>
        <taxon>Collembola</taxon>
        <taxon>Entomobryomorpha</taxon>
        <taxon>Entomobryoidea</taxon>
        <taxon>Orchesellidae</taxon>
        <taxon>Orchesellinae</taxon>
        <taxon>Orchesella</taxon>
    </lineage>
</organism>
<dbReference type="Proteomes" id="UP001642540">
    <property type="component" value="Unassembled WGS sequence"/>
</dbReference>
<reference evidence="6 7" key="1">
    <citation type="submission" date="2024-08" db="EMBL/GenBank/DDBJ databases">
        <authorList>
            <person name="Cucini C."/>
            <person name="Frati F."/>
        </authorList>
    </citation>
    <scope>NUCLEOTIDE SEQUENCE [LARGE SCALE GENOMIC DNA]</scope>
</reference>
<dbReference type="Pfam" id="PF00394">
    <property type="entry name" value="Cu-oxidase"/>
    <property type="match status" value="1"/>
</dbReference>
<gene>
    <name evidence="6" type="ORF">ODALV1_LOCUS31398</name>
</gene>
<keyword evidence="1" id="KW-0479">Metal-binding</keyword>
<dbReference type="InterPro" id="IPR033138">
    <property type="entry name" value="Cu_oxidase_CS"/>
</dbReference>
<dbReference type="EMBL" id="CAXLJM020000170">
    <property type="protein sequence ID" value="CAL8148357.1"/>
    <property type="molecule type" value="Genomic_DNA"/>
</dbReference>
<evidence type="ECO:0000259" key="5">
    <source>
        <dbReference type="Pfam" id="PF07731"/>
    </source>
</evidence>
<dbReference type="Gene3D" id="2.60.40.420">
    <property type="entry name" value="Cupredoxins - blue copper proteins"/>
    <property type="match status" value="2"/>
</dbReference>
<sequence length="447" mass="50577">MFGVLLVHGKPEAYNYDGEVTIALSDWYHRTAHENELWHLSKVARGVPPYPDSGLINGVGRYPCPYAKIQGRPCDTTLQLRPVFQFQRNKTYRVRLLNTGAVAAYNFSIDGHSLQTIEADGIDVRTPIVADIVPIAAGQRYSFLVRCNEASNNGSRYLIRANLRKESLLLIDGWNINQYPEALMGDVTAVLQCVDKDLSQQASRAVVTTEQHTCDDVVPPRSGSEDLIYLDEMALAPLDGISAPDHVDEDFMVSAVFFEGPEDNIRRGAFNYTPFKLPDDEPLLMKVIDGKSIADAYHLKIEYGSVVQLVINNPFFGPHPFHLHGHHFWIMGMGEWYDGDYDPSRHNLTVNGVKRDTVVVQEQSWAVIRFVADNPGLWTFHCHIDWHNLSGMSLVFLEGKEIVRDQIKVPEEAQRVCNLHSRSRDPHRFTHKSSTIKRGSINRHVHL</sequence>
<dbReference type="PROSITE" id="PS00079">
    <property type="entry name" value="MULTICOPPER_OXIDASE1"/>
    <property type="match status" value="1"/>
</dbReference>
<name>A0ABP1SAT7_9HEXA</name>
<evidence type="ECO:0000313" key="7">
    <source>
        <dbReference type="Proteomes" id="UP001642540"/>
    </source>
</evidence>
<dbReference type="InterPro" id="IPR001117">
    <property type="entry name" value="Cu-oxidase_2nd"/>
</dbReference>
<keyword evidence="7" id="KW-1185">Reference proteome</keyword>
<feature type="domain" description="Plastocyanin-like" evidence="4">
    <location>
        <begin position="19"/>
        <end position="164"/>
    </location>
</feature>
<feature type="compositionally biased region" description="Basic residues" evidence="3">
    <location>
        <begin position="429"/>
        <end position="447"/>
    </location>
</feature>
<dbReference type="PANTHER" id="PTHR11709">
    <property type="entry name" value="MULTI-COPPER OXIDASE"/>
    <property type="match status" value="1"/>
</dbReference>
<evidence type="ECO:0000256" key="1">
    <source>
        <dbReference type="ARBA" id="ARBA00022723"/>
    </source>
</evidence>
<dbReference type="InterPro" id="IPR008972">
    <property type="entry name" value="Cupredoxin"/>
</dbReference>
<dbReference type="InterPro" id="IPR011706">
    <property type="entry name" value="Cu-oxidase_C"/>
</dbReference>